<protein>
    <submittedName>
        <fullName evidence="1">Uncharacterized protein</fullName>
    </submittedName>
</protein>
<gene>
    <name evidence="1" type="ORF">GCM10022399_44420</name>
</gene>
<sequence>MTVEIPKSSIKVGPSARETYRHVTARGVLKNTTSGDVYLFADDPPSLLALDSAGNILEMVTAGTFDNQRSDGLPRTDGIVLSPGQSIGFTLDEERGSAIDDVASWFADARVGALMAPWNQAPPDCPSPLQPNN</sequence>
<evidence type="ECO:0000313" key="1">
    <source>
        <dbReference type="EMBL" id="GAA3723142.1"/>
    </source>
</evidence>
<accession>A0ABP7EWG6</accession>
<organism evidence="1 2">
    <name type="scientific">Terrabacter ginsenosidimutans</name>
    <dbReference type="NCBI Taxonomy" id="490575"/>
    <lineage>
        <taxon>Bacteria</taxon>
        <taxon>Bacillati</taxon>
        <taxon>Actinomycetota</taxon>
        <taxon>Actinomycetes</taxon>
        <taxon>Micrococcales</taxon>
        <taxon>Intrasporangiaceae</taxon>
        <taxon>Terrabacter</taxon>
    </lineage>
</organism>
<proteinExistence type="predicted"/>
<evidence type="ECO:0000313" key="2">
    <source>
        <dbReference type="Proteomes" id="UP001501468"/>
    </source>
</evidence>
<keyword evidence="2" id="KW-1185">Reference proteome</keyword>
<reference evidence="2" key="1">
    <citation type="journal article" date="2019" name="Int. J. Syst. Evol. Microbiol.">
        <title>The Global Catalogue of Microorganisms (GCM) 10K type strain sequencing project: providing services to taxonomists for standard genome sequencing and annotation.</title>
        <authorList>
            <consortium name="The Broad Institute Genomics Platform"/>
            <consortium name="The Broad Institute Genome Sequencing Center for Infectious Disease"/>
            <person name="Wu L."/>
            <person name="Ma J."/>
        </authorList>
    </citation>
    <scope>NUCLEOTIDE SEQUENCE [LARGE SCALE GENOMIC DNA]</scope>
    <source>
        <strain evidence="2">JCM 17125</strain>
    </source>
</reference>
<dbReference type="RefSeq" id="WP_344952276.1">
    <property type="nucleotide sequence ID" value="NZ_BAABDC010000018.1"/>
</dbReference>
<dbReference type="Proteomes" id="UP001501468">
    <property type="component" value="Unassembled WGS sequence"/>
</dbReference>
<dbReference type="EMBL" id="BAABDC010000018">
    <property type="protein sequence ID" value="GAA3723142.1"/>
    <property type="molecule type" value="Genomic_DNA"/>
</dbReference>
<comment type="caution">
    <text evidence="1">The sequence shown here is derived from an EMBL/GenBank/DDBJ whole genome shotgun (WGS) entry which is preliminary data.</text>
</comment>
<name>A0ABP7EWG6_9MICO</name>